<dbReference type="PANTHER" id="PTHR43943">
    <property type="entry name" value="DEHYDROGENASE/REDUCTASE (SDR FAMILY) MEMBER 4"/>
    <property type="match status" value="1"/>
</dbReference>
<organism evidence="2 3">
    <name type="scientific">Holothuria leucospilota</name>
    <name type="common">Black long sea cucumber</name>
    <name type="synonym">Mertensiothuria leucospilota</name>
    <dbReference type="NCBI Taxonomy" id="206669"/>
    <lineage>
        <taxon>Eukaryota</taxon>
        <taxon>Metazoa</taxon>
        <taxon>Echinodermata</taxon>
        <taxon>Eleutherozoa</taxon>
        <taxon>Echinozoa</taxon>
        <taxon>Holothuroidea</taxon>
        <taxon>Aspidochirotacea</taxon>
        <taxon>Aspidochirotida</taxon>
        <taxon>Holothuriidae</taxon>
        <taxon>Holothuria</taxon>
    </lineage>
</organism>
<dbReference type="InterPro" id="IPR036291">
    <property type="entry name" value="NAD(P)-bd_dom_sf"/>
</dbReference>
<comment type="similarity">
    <text evidence="1">Belongs to the short-chain dehydrogenases/reductases (SDR) family.</text>
</comment>
<dbReference type="Proteomes" id="UP001152320">
    <property type="component" value="Chromosome 1"/>
</dbReference>
<dbReference type="SUPFAM" id="SSF51735">
    <property type="entry name" value="NAD(P)-binding Rossmann-fold domains"/>
    <property type="match status" value="1"/>
</dbReference>
<accession>A0A9Q1CST9</accession>
<dbReference type="EMBL" id="JAIZAY010000001">
    <property type="protein sequence ID" value="KAJ8050180.1"/>
    <property type="molecule type" value="Genomic_DNA"/>
</dbReference>
<evidence type="ECO:0000313" key="3">
    <source>
        <dbReference type="Proteomes" id="UP001152320"/>
    </source>
</evidence>
<dbReference type="PRINTS" id="PR00081">
    <property type="entry name" value="GDHRDH"/>
</dbReference>
<keyword evidence="3" id="KW-1185">Reference proteome</keyword>
<reference evidence="2" key="1">
    <citation type="submission" date="2021-10" db="EMBL/GenBank/DDBJ databases">
        <title>Tropical sea cucumber genome reveals ecological adaptation and Cuvierian tubules defense mechanism.</title>
        <authorList>
            <person name="Chen T."/>
        </authorList>
    </citation>
    <scope>NUCLEOTIDE SEQUENCE</scope>
    <source>
        <strain evidence="2">Nanhai2018</strain>
        <tissue evidence="2">Muscle</tissue>
    </source>
</reference>
<comment type="caution">
    <text evidence="2">The sequence shown here is derived from an EMBL/GenBank/DDBJ whole genome shotgun (WGS) entry which is preliminary data.</text>
</comment>
<evidence type="ECO:0000256" key="1">
    <source>
        <dbReference type="ARBA" id="ARBA00006484"/>
    </source>
</evidence>
<proteinExistence type="inferred from homology"/>
<dbReference type="InterPro" id="IPR002347">
    <property type="entry name" value="SDR_fam"/>
</dbReference>
<dbReference type="Pfam" id="PF13561">
    <property type="entry name" value="adh_short_C2"/>
    <property type="match status" value="1"/>
</dbReference>
<dbReference type="GO" id="GO:0004090">
    <property type="term" value="F:carbonyl reductase (NADPH) activity"/>
    <property type="evidence" value="ECO:0007669"/>
    <property type="project" value="TreeGrafter"/>
</dbReference>
<protein>
    <submittedName>
        <fullName evidence="2">Dehydrogenase/reductase SDR family member 4</fullName>
    </submittedName>
</protein>
<evidence type="ECO:0000313" key="2">
    <source>
        <dbReference type="EMBL" id="KAJ8050180.1"/>
    </source>
</evidence>
<name>A0A9Q1CST9_HOLLE</name>
<dbReference type="PANTHER" id="PTHR43943:SF15">
    <property type="entry name" value="DEHYDROGENASE_REDUCTASE MEMBER 2"/>
    <property type="match status" value="1"/>
</dbReference>
<gene>
    <name evidence="2" type="ORF">HOLleu_03280</name>
</gene>
<sequence>MTQQIAFSLFNKNIRVNCVAPGVIKTPFSQGVSSGSLHKYFNLLDIDREKDLCARYGTVQEVASIVAFLLSDDSSYISGNTILASGGYTYGRCL</sequence>
<dbReference type="AlphaFoldDB" id="A0A9Q1CST9"/>
<dbReference type="OrthoDB" id="1669814at2759"/>
<dbReference type="Gene3D" id="3.40.50.720">
    <property type="entry name" value="NAD(P)-binding Rossmann-like Domain"/>
    <property type="match status" value="1"/>
</dbReference>